<dbReference type="RefSeq" id="XP_024941998.1">
    <property type="nucleotide sequence ID" value="XM_025086230.1"/>
</dbReference>
<evidence type="ECO:0000313" key="8">
    <source>
        <dbReference type="RefSeq" id="XP_024942001.1"/>
    </source>
</evidence>
<dbReference type="RefSeq" id="XP_024942000.1">
    <property type="nucleotide sequence ID" value="XM_025086232.1"/>
</dbReference>
<proteinExistence type="predicted"/>
<sequence length="214" mass="23462">MSMKRLAVLAALQTPQYSHNNNSLTGGSYAIQESNMSNSDGGAGRAGRYETDLHGNVNILLGGAMLSGVVMVVVLVCYCCHRNIRKHRPQEYSQYWRAEPDVHSLEVFTMESHAMYYDRSTTMNIDSESTLTAMPRPVTPGPPPAYESLVFKSQSLPSPSEKKECVGTPGNVLPVPIEPEVRYGGTKMNDSGRRDDEGLPSYEAALKLEANGYV</sequence>
<dbReference type="RefSeq" id="XP_024942001.1">
    <property type="nucleotide sequence ID" value="XM_025086233.1"/>
</dbReference>
<evidence type="ECO:0000313" key="3">
    <source>
        <dbReference type="Proteomes" id="UP000694920"/>
    </source>
</evidence>
<dbReference type="RefSeq" id="XP_015597666.1">
    <property type="nucleotide sequence ID" value="XM_015742180.2"/>
</dbReference>
<dbReference type="KEGG" id="ccin:107268917"/>
<protein>
    <submittedName>
        <fullName evidence="4 5">Uncharacterized protein LOC107268917</fullName>
    </submittedName>
</protein>
<dbReference type="GeneID" id="107268917"/>
<gene>
    <name evidence="4 5 6 7 8" type="primary">LOC107268917</name>
</gene>
<evidence type="ECO:0000313" key="5">
    <source>
        <dbReference type="RefSeq" id="XP_024941998.1"/>
    </source>
</evidence>
<dbReference type="AlphaFoldDB" id="A0AAJ7RK66"/>
<keyword evidence="2" id="KW-0472">Membrane</keyword>
<evidence type="ECO:0000313" key="6">
    <source>
        <dbReference type="RefSeq" id="XP_024941999.1"/>
    </source>
</evidence>
<keyword evidence="2" id="KW-1133">Transmembrane helix</keyword>
<feature type="region of interest" description="Disordered" evidence="1">
    <location>
        <begin position="157"/>
        <end position="199"/>
    </location>
</feature>
<name>A0AAJ7RK66_CEPCN</name>
<dbReference type="Proteomes" id="UP000694920">
    <property type="component" value="Unplaced"/>
</dbReference>
<keyword evidence="2" id="KW-0812">Transmembrane</keyword>
<evidence type="ECO:0000256" key="1">
    <source>
        <dbReference type="SAM" id="MobiDB-lite"/>
    </source>
</evidence>
<keyword evidence="3" id="KW-1185">Reference proteome</keyword>
<evidence type="ECO:0000313" key="7">
    <source>
        <dbReference type="RefSeq" id="XP_024942000.1"/>
    </source>
</evidence>
<dbReference type="CTD" id="36371"/>
<evidence type="ECO:0000256" key="2">
    <source>
        <dbReference type="SAM" id="Phobius"/>
    </source>
</evidence>
<evidence type="ECO:0000313" key="4">
    <source>
        <dbReference type="RefSeq" id="XP_015597666.1"/>
    </source>
</evidence>
<organism evidence="3 7">
    <name type="scientific">Cephus cinctus</name>
    <name type="common">Wheat stem sawfly</name>
    <dbReference type="NCBI Taxonomy" id="211228"/>
    <lineage>
        <taxon>Eukaryota</taxon>
        <taxon>Metazoa</taxon>
        <taxon>Ecdysozoa</taxon>
        <taxon>Arthropoda</taxon>
        <taxon>Hexapoda</taxon>
        <taxon>Insecta</taxon>
        <taxon>Pterygota</taxon>
        <taxon>Neoptera</taxon>
        <taxon>Endopterygota</taxon>
        <taxon>Hymenoptera</taxon>
        <taxon>Cephoidea</taxon>
        <taxon>Cephidae</taxon>
        <taxon>Cephus</taxon>
    </lineage>
</organism>
<feature type="transmembrane region" description="Helical" evidence="2">
    <location>
        <begin position="59"/>
        <end position="80"/>
    </location>
</feature>
<accession>A0AAJ7RK66</accession>
<dbReference type="RefSeq" id="XP_024941999.1">
    <property type="nucleotide sequence ID" value="XM_025086231.1"/>
</dbReference>
<reference evidence="4 5" key="1">
    <citation type="submission" date="2025-04" db="UniProtKB">
        <authorList>
            <consortium name="RefSeq"/>
        </authorList>
    </citation>
    <scope>IDENTIFICATION</scope>
</reference>